<keyword evidence="2" id="KW-1185">Reference proteome</keyword>
<proteinExistence type="predicted"/>
<protein>
    <submittedName>
        <fullName evidence="1">Zinc finger RING/FYVE/PHD-type protein</fullName>
    </submittedName>
</protein>
<comment type="caution">
    <text evidence="1">The sequence shown here is derived from an EMBL/GenBank/DDBJ whole genome shotgun (WGS) entry which is preliminary data.</text>
</comment>
<name>A0ACB7UUV5_DIOAL</name>
<gene>
    <name evidence="1" type="ORF">IHE45_14G121600</name>
</gene>
<evidence type="ECO:0000313" key="2">
    <source>
        <dbReference type="Proteomes" id="UP000827976"/>
    </source>
</evidence>
<dbReference type="Proteomes" id="UP000827976">
    <property type="component" value="Chromosome 14"/>
</dbReference>
<dbReference type="EMBL" id="CM037024">
    <property type="protein sequence ID" value="KAH7664458.1"/>
    <property type="molecule type" value="Genomic_DNA"/>
</dbReference>
<organism evidence="1 2">
    <name type="scientific">Dioscorea alata</name>
    <name type="common">Purple yam</name>
    <dbReference type="NCBI Taxonomy" id="55571"/>
    <lineage>
        <taxon>Eukaryota</taxon>
        <taxon>Viridiplantae</taxon>
        <taxon>Streptophyta</taxon>
        <taxon>Embryophyta</taxon>
        <taxon>Tracheophyta</taxon>
        <taxon>Spermatophyta</taxon>
        <taxon>Magnoliopsida</taxon>
        <taxon>Liliopsida</taxon>
        <taxon>Dioscoreales</taxon>
        <taxon>Dioscoreaceae</taxon>
        <taxon>Dioscorea</taxon>
    </lineage>
</organism>
<evidence type="ECO:0000313" key="1">
    <source>
        <dbReference type="EMBL" id="KAH7664458.1"/>
    </source>
</evidence>
<accession>A0ACB7UUV5</accession>
<reference evidence="2" key="1">
    <citation type="journal article" date="2022" name="Nat. Commun.">
        <title>Chromosome evolution and the genetic basis of agronomically important traits in greater yam.</title>
        <authorList>
            <person name="Bredeson J.V."/>
            <person name="Lyons J.B."/>
            <person name="Oniyinde I.O."/>
            <person name="Okereke N.R."/>
            <person name="Kolade O."/>
            <person name="Nnabue I."/>
            <person name="Nwadili C.O."/>
            <person name="Hribova E."/>
            <person name="Parker M."/>
            <person name="Nwogha J."/>
            <person name="Shu S."/>
            <person name="Carlson J."/>
            <person name="Kariba R."/>
            <person name="Muthemba S."/>
            <person name="Knop K."/>
            <person name="Barton G.J."/>
            <person name="Sherwood A.V."/>
            <person name="Lopez-Montes A."/>
            <person name="Asiedu R."/>
            <person name="Jamnadass R."/>
            <person name="Muchugi A."/>
            <person name="Goodstein D."/>
            <person name="Egesi C.N."/>
            <person name="Featherston J."/>
            <person name="Asfaw A."/>
            <person name="Simpson G.G."/>
            <person name="Dolezel J."/>
            <person name="Hendre P.S."/>
            <person name="Van Deynze A."/>
            <person name="Kumar P.L."/>
            <person name="Obidiegwu J.E."/>
            <person name="Bhattacharjee R."/>
            <person name="Rokhsar D.S."/>
        </authorList>
    </citation>
    <scope>NUCLEOTIDE SEQUENCE [LARGE SCALE GENOMIC DNA]</scope>
    <source>
        <strain evidence="2">cv. TDa95/00328</strain>
    </source>
</reference>
<sequence length="177" mass="19683">MSSYCYHIVLPKPLFLFVRTVDSIWVSISKFLFILGLTSSSPNHSLLAPSWDHVYLIPSTDLTPSSSSSTSSCLSSISILSHLPVVSFSSHKEHQEEGEEEDNLCAVCLVGLEASDQVRELGNCNHVFHKECIDKWVENGHQTCPLCRSELLQHGNNITDGFGFAKSPLLARLLRRL</sequence>